<dbReference type="RefSeq" id="WP_204845326.1">
    <property type="nucleotide sequence ID" value="NZ_JAFBCL010000001.1"/>
</dbReference>
<dbReference type="EMBL" id="JAFBCL010000001">
    <property type="protein sequence ID" value="MBM7814714.1"/>
    <property type="molecule type" value="Genomic_DNA"/>
</dbReference>
<evidence type="ECO:0000313" key="1">
    <source>
        <dbReference type="EMBL" id="MBM7814714.1"/>
    </source>
</evidence>
<comment type="caution">
    <text evidence="1">The sequence shown here is derived from an EMBL/GenBank/DDBJ whole genome shotgun (WGS) entry which is preliminary data.</text>
</comment>
<proteinExistence type="predicted"/>
<dbReference type="Proteomes" id="UP001195724">
    <property type="component" value="Unassembled WGS sequence"/>
</dbReference>
<evidence type="ECO:0000313" key="2">
    <source>
        <dbReference type="Proteomes" id="UP001195724"/>
    </source>
</evidence>
<protein>
    <submittedName>
        <fullName evidence="1">Uncharacterized protein</fullName>
    </submittedName>
</protein>
<accession>A0ABS2SFH7</accession>
<organism evidence="1 2">
    <name type="scientific">Saccharothrix algeriensis</name>
    <dbReference type="NCBI Taxonomy" id="173560"/>
    <lineage>
        <taxon>Bacteria</taxon>
        <taxon>Bacillati</taxon>
        <taxon>Actinomycetota</taxon>
        <taxon>Actinomycetes</taxon>
        <taxon>Pseudonocardiales</taxon>
        <taxon>Pseudonocardiaceae</taxon>
        <taxon>Saccharothrix</taxon>
    </lineage>
</organism>
<name>A0ABS2SFH7_9PSEU</name>
<sequence>MTLEHDGNPPRPLAGAAREATFNTISGGTFRNVVQSHSIDSLAMGDSVEALRTSRFLTCYAATKNLLNDLYDTRQHFGLARGMPFEQVQQFFGSTYAEALDRFQTKETEFEVAVYTLEPLCDAPTRQVLEEVREAAEEMSRATVHVLVEVVRGGLGPGIPGELCAQLRAAHLKYPDLSTHRTALLALLERLRVLPALEERPSGGARTSA</sequence>
<gene>
    <name evidence="1" type="ORF">JOE68_005579</name>
</gene>
<keyword evidence="2" id="KW-1185">Reference proteome</keyword>
<reference evidence="1 2" key="1">
    <citation type="submission" date="2021-01" db="EMBL/GenBank/DDBJ databases">
        <title>Sequencing the genomes of 1000 actinobacteria strains.</title>
        <authorList>
            <person name="Klenk H.-P."/>
        </authorList>
    </citation>
    <scope>NUCLEOTIDE SEQUENCE [LARGE SCALE GENOMIC DNA]</scope>
    <source>
        <strain evidence="1 2">DSM 44581</strain>
    </source>
</reference>